<comment type="similarity">
    <text evidence="1">Belongs to the zyg-11 family.</text>
</comment>
<dbReference type="Proteomes" id="UP000694867">
    <property type="component" value="Unplaced"/>
</dbReference>
<dbReference type="KEGG" id="goe:100900781"/>
<sequence>MYDSPLTLQRNCIDFISMNLSAVCRTEPAPSATGDQSPPNEQHRYVFKDSDVFFHQGLSQSLLETISEQGRLTDEVLSLFDTRSTRLERVTIKNAAHVSTQGLRVLRPHNIHELEAVGLVRVTVNDLISCLGEWTLSNLRSLNVSEAAFTPPGVSSFGNRLASLPVVISLSKLRNLRVLNVSFTEFDTHSLEIVAGDLPHLSVLDISQTKVTDISALKNCAGRMISLNLYNLRQLDMATAINVLSCMANLKNLDISCDRDSGQYTQEGSGPQHSIRLLLEEYESLPNLRSFDISGREGIDISDLRAFIHTHPSLQFLGLAETEVCYESMFTNSPTLSLTVSGCGTEKQVLESLKRYPERRFFVQKSLYHLYSYTQNMNEPRVDIIELILPGMQKHCRTLGIQMAATACLYNLSRGQLGQKIHPIWLKKIVELTLTAMQNYPKHQQLQKNTLLTLCSDRILQDVSFNRYHCAKLVLDSLVFFDDPAMNRMSVAICSILAAKISTCETSSLGAEPMYMKRLLRIVKAKITEGNVDIMMKFTLSALWNLTDESPKTCSVFLSLGGMELFMKVLAIFEGDGSVETKVLGLLNNIAEVAQLRVELMKDDFLFVLRKLLHSQHIDVSYFAAGIVAHLASDGPEAWRFNMCTYEDMVNELGEAVNSWKSPETEMVAYRSFNPFFPLLEARISPQVQLWAVWAIHHVCSKNPKRYCAMLIDEKGIGLLERLLLNSGDGTVEGICTQILAIVEQDSAPSCHDKQIPHQQQVIV</sequence>
<dbReference type="InterPro" id="IPR051341">
    <property type="entry name" value="Zyg-11_UBL_adapter"/>
</dbReference>
<name>A0AAJ6QUH1_9ACAR</name>
<dbReference type="Pfam" id="PF25013">
    <property type="entry name" value="LRR_Zer-1"/>
    <property type="match status" value="1"/>
</dbReference>
<dbReference type="InterPro" id="IPR011989">
    <property type="entry name" value="ARM-like"/>
</dbReference>
<dbReference type="GO" id="GO:0031462">
    <property type="term" value="C:Cul2-RING ubiquitin ligase complex"/>
    <property type="evidence" value="ECO:0007669"/>
    <property type="project" value="TreeGrafter"/>
</dbReference>
<dbReference type="InterPro" id="IPR055142">
    <property type="entry name" value="ZER1-like_C"/>
</dbReference>
<dbReference type="GeneID" id="100900781"/>
<dbReference type="InterPro" id="IPR032675">
    <property type="entry name" value="LRR_dom_sf"/>
</dbReference>
<dbReference type="Pfam" id="PF22964">
    <property type="entry name" value="ZER1-like_2nd"/>
    <property type="match status" value="1"/>
</dbReference>
<keyword evidence="7" id="KW-1185">Reference proteome</keyword>
<dbReference type="AlphaFoldDB" id="A0AAJ6QUH1"/>
<dbReference type="InterPro" id="IPR016024">
    <property type="entry name" value="ARM-type_fold"/>
</dbReference>
<gene>
    <name evidence="8" type="primary">LOC100900781</name>
</gene>
<dbReference type="PANTHER" id="PTHR12904:SF22">
    <property type="entry name" value="ZYG-11 FAMILY MEMBER B, CELL CYCLE REGULATOR"/>
    <property type="match status" value="1"/>
</dbReference>
<accession>A0AAJ6QUH1</accession>
<evidence type="ECO:0000256" key="4">
    <source>
        <dbReference type="ARBA" id="ARBA00022786"/>
    </source>
</evidence>
<dbReference type="RefSeq" id="XP_003744433.1">
    <property type="nucleotide sequence ID" value="XM_003744385.2"/>
</dbReference>
<evidence type="ECO:0000256" key="1">
    <source>
        <dbReference type="ARBA" id="ARBA00009420"/>
    </source>
</evidence>
<keyword evidence="2" id="KW-0433">Leucine-rich repeat</keyword>
<dbReference type="Gene3D" id="3.80.10.10">
    <property type="entry name" value="Ribonuclease Inhibitor"/>
    <property type="match status" value="1"/>
</dbReference>
<organism evidence="7 8">
    <name type="scientific">Galendromus occidentalis</name>
    <name type="common">western predatory mite</name>
    <dbReference type="NCBI Taxonomy" id="34638"/>
    <lineage>
        <taxon>Eukaryota</taxon>
        <taxon>Metazoa</taxon>
        <taxon>Ecdysozoa</taxon>
        <taxon>Arthropoda</taxon>
        <taxon>Chelicerata</taxon>
        <taxon>Arachnida</taxon>
        <taxon>Acari</taxon>
        <taxon>Parasitiformes</taxon>
        <taxon>Mesostigmata</taxon>
        <taxon>Gamasina</taxon>
        <taxon>Phytoseioidea</taxon>
        <taxon>Phytoseiidae</taxon>
        <taxon>Typhlodrominae</taxon>
        <taxon>Galendromus</taxon>
    </lineage>
</organism>
<evidence type="ECO:0000256" key="3">
    <source>
        <dbReference type="ARBA" id="ARBA00022737"/>
    </source>
</evidence>
<feature type="domain" description="Protein zer-1 homolog-like C-terminal" evidence="5">
    <location>
        <begin position="391"/>
        <end position="744"/>
    </location>
</feature>
<keyword evidence="3" id="KW-0677">Repeat</keyword>
<proteinExistence type="inferred from homology"/>
<dbReference type="InterPro" id="IPR056845">
    <property type="entry name" value="LRR_Zer-1"/>
</dbReference>
<protein>
    <submittedName>
        <fullName evidence="8">Protein zyg-11 homolog B</fullName>
    </submittedName>
</protein>
<evidence type="ECO:0000313" key="8">
    <source>
        <dbReference type="RefSeq" id="XP_003744433.1"/>
    </source>
</evidence>
<dbReference type="PANTHER" id="PTHR12904">
    <property type="match status" value="1"/>
</dbReference>
<evidence type="ECO:0000259" key="5">
    <source>
        <dbReference type="Pfam" id="PF22964"/>
    </source>
</evidence>
<dbReference type="Gene3D" id="1.25.10.10">
    <property type="entry name" value="Leucine-rich Repeat Variant"/>
    <property type="match status" value="1"/>
</dbReference>
<dbReference type="FunFam" id="1.25.10.10:FF:000086">
    <property type="entry name" value="protein zyg-11 homolog B isoform X2"/>
    <property type="match status" value="1"/>
</dbReference>
<evidence type="ECO:0000259" key="6">
    <source>
        <dbReference type="Pfam" id="PF25013"/>
    </source>
</evidence>
<reference evidence="8" key="1">
    <citation type="submission" date="2025-08" db="UniProtKB">
        <authorList>
            <consortium name="RefSeq"/>
        </authorList>
    </citation>
    <scope>IDENTIFICATION</scope>
</reference>
<evidence type="ECO:0000256" key="2">
    <source>
        <dbReference type="ARBA" id="ARBA00022614"/>
    </source>
</evidence>
<evidence type="ECO:0000313" key="7">
    <source>
        <dbReference type="Proteomes" id="UP000694867"/>
    </source>
</evidence>
<dbReference type="SUPFAM" id="SSF52047">
    <property type="entry name" value="RNI-like"/>
    <property type="match status" value="1"/>
</dbReference>
<feature type="domain" description="Zer-1-like leucine-rich repeats region" evidence="6">
    <location>
        <begin position="196"/>
        <end position="296"/>
    </location>
</feature>
<keyword evidence="4" id="KW-0833">Ubl conjugation pathway</keyword>
<dbReference type="SUPFAM" id="SSF48371">
    <property type="entry name" value="ARM repeat"/>
    <property type="match status" value="1"/>
</dbReference>